<dbReference type="PANTHER" id="PTHR35864:SF1">
    <property type="entry name" value="ZINC METALLOPROTEASE YWHC-RELATED"/>
    <property type="match status" value="1"/>
</dbReference>
<evidence type="ECO:0000256" key="11">
    <source>
        <dbReference type="ARBA" id="ARBA00023049"/>
    </source>
</evidence>
<keyword evidence="5 15" id="KW-0645">Protease</keyword>
<feature type="transmembrane region" description="Helical" evidence="13">
    <location>
        <begin position="49"/>
        <end position="69"/>
    </location>
</feature>
<dbReference type="CDD" id="cd06158">
    <property type="entry name" value="S2P-M50_like_1"/>
    <property type="match status" value="1"/>
</dbReference>
<evidence type="ECO:0000313" key="15">
    <source>
        <dbReference type="EMBL" id="PIU36295.1"/>
    </source>
</evidence>
<comment type="subcellular location">
    <subcellularLocation>
        <location evidence="2">Cell membrane</location>
        <topology evidence="2">Multi-pass membrane protein</topology>
    </subcellularLocation>
</comment>
<keyword evidence="10 13" id="KW-1133">Transmembrane helix</keyword>
<evidence type="ECO:0000256" key="10">
    <source>
        <dbReference type="ARBA" id="ARBA00022989"/>
    </source>
</evidence>
<keyword evidence="8" id="KW-0378">Hydrolase</keyword>
<evidence type="ECO:0000256" key="5">
    <source>
        <dbReference type="ARBA" id="ARBA00022670"/>
    </source>
</evidence>
<keyword evidence="7" id="KW-0479">Metal-binding</keyword>
<dbReference type="InterPro" id="IPR044537">
    <property type="entry name" value="Rip2-like"/>
</dbReference>
<protein>
    <submittedName>
        <fullName evidence="15">Site-2 protease family protein</fullName>
    </submittedName>
</protein>
<evidence type="ECO:0000256" key="8">
    <source>
        <dbReference type="ARBA" id="ARBA00022801"/>
    </source>
</evidence>
<evidence type="ECO:0000313" key="16">
    <source>
        <dbReference type="Proteomes" id="UP000229502"/>
    </source>
</evidence>
<dbReference type="InterPro" id="IPR052348">
    <property type="entry name" value="Metallopeptidase_M50B"/>
</dbReference>
<keyword evidence="6 13" id="KW-0812">Transmembrane</keyword>
<evidence type="ECO:0000256" key="4">
    <source>
        <dbReference type="ARBA" id="ARBA00022475"/>
    </source>
</evidence>
<comment type="similarity">
    <text evidence="3">Belongs to the peptidase M50B family.</text>
</comment>
<feature type="transmembrane region" description="Helical" evidence="13">
    <location>
        <begin position="164"/>
        <end position="182"/>
    </location>
</feature>
<evidence type="ECO:0000259" key="14">
    <source>
        <dbReference type="Pfam" id="PF02163"/>
    </source>
</evidence>
<dbReference type="AlphaFoldDB" id="A0A2M6YS49"/>
<dbReference type="GO" id="GO:0046872">
    <property type="term" value="F:metal ion binding"/>
    <property type="evidence" value="ECO:0007669"/>
    <property type="project" value="UniProtKB-KW"/>
</dbReference>
<evidence type="ECO:0000256" key="9">
    <source>
        <dbReference type="ARBA" id="ARBA00022833"/>
    </source>
</evidence>
<accession>A0A2M6YS49</accession>
<feature type="transmembrane region" description="Helical" evidence="13">
    <location>
        <begin position="90"/>
        <end position="113"/>
    </location>
</feature>
<keyword evidence="12 13" id="KW-0472">Membrane</keyword>
<organism evidence="15 16">
    <name type="scientific">Candidatus Shapirobacteria bacterium CG07_land_8_20_14_0_80_39_18</name>
    <dbReference type="NCBI Taxonomy" id="1974882"/>
    <lineage>
        <taxon>Bacteria</taxon>
        <taxon>Candidatus Shapironibacteriota</taxon>
    </lineage>
</organism>
<keyword evidence="11" id="KW-0482">Metalloprotease</keyword>
<proteinExistence type="inferred from homology"/>
<reference evidence="16" key="1">
    <citation type="submission" date="2017-09" db="EMBL/GenBank/DDBJ databases">
        <title>Depth-based differentiation of microbial function through sediment-hosted aquifers and enrichment of novel symbionts in the deep terrestrial subsurface.</title>
        <authorList>
            <person name="Probst A.J."/>
            <person name="Ladd B."/>
            <person name="Jarett J.K."/>
            <person name="Geller-Mcgrath D.E."/>
            <person name="Sieber C.M.K."/>
            <person name="Emerson J.B."/>
            <person name="Anantharaman K."/>
            <person name="Thomas B.C."/>
            <person name="Malmstrom R."/>
            <person name="Stieglmeier M."/>
            <person name="Klingl A."/>
            <person name="Woyke T."/>
            <person name="Ryan C.M."/>
            <person name="Banfield J.F."/>
        </authorList>
    </citation>
    <scope>NUCLEOTIDE SEQUENCE [LARGE SCALE GENOMIC DNA]</scope>
</reference>
<dbReference type="EMBL" id="PEWZ01000022">
    <property type="protein sequence ID" value="PIU36295.1"/>
    <property type="molecule type" value="Genomic_DNA"/>
</dbReference>
<dbReference type="InterPro" id="IPR008915">
    <property type="entry name" value="Peptidase_M50"/>
</dbReference>
<dbReference type="GO" id="GO:0005886">
    <property type="term" value="C:plasma membrane"/>
    <property type="evidence" value="ECO:0007669"/>
    <property type="project" value="UniProtKB-SubCell"/>
</dbReference>
<evidence type="ECO:0000256" key="2">
    <source>
        <dbReference type="ARBA" id="ARBA00004651"/>
    </source>
</evidence>
<gene>
    <name evidence="15" type="ORF">COT03_00360</name>
</gene>
<evidence type="ECO:0000256" key="7">
    <source>
        <dbReference type="ARBA" id="ARBA00022723"/>
    </source>
</evidence>
<comment type="cofactor">
    <cofactor evidence="1">
        <name>Zn(2+)</name>
        <dbReference type="ChEBI" id="CHEBI:29105"/>
    </cofactor>
</comment>
<dbReference type="GO" id="GO:0008237">
    <property type="term" value="F:metallopeptidase activity"/>
    <property type="evidence" value="ECO:0007669"/>
    <property type="project" value="UniProtKB-KW"/>
</dbReference>
<dbReference type="Pfam" id="PF02163">
    <property type="entry name" value="Peptidase_M50"/>
    <property type="match status" value="1"/>
</dbReference>
<evidence type="ECO:0000256" key="6">
    <source>
        <dbReference type="ARBA" id="ARBA00022692"/>
    </source>
</evidence>
<evidence type="ECO:0000256" key="13">
    <source>
        <dbReference type="SAM" id="Phobius"/>
    </source>
</evidence>
<keyword evidence="9" id="KW-0862">Zinc</keyword>
<evidence type="ECO:0000256" key="3">
    <source>
        <dbReference type="ARBA" id="ARBA00007931"/>
    </source>
</evidence>
<name>A0A2M6YS49_9BACT</name>
<evidence type="ECO:0000256" key="12">
    <source>
        <dbReference type="ARBA" id="ARBA00023136"/>
    </source>
</evidence>
<dbReference type="Proteomes" id="UP000229502">
    <property type="component" value="Unassembled WGS sequence"/>
</dbReference>
<comment type="caution">
    <text evidence="15">The sequence shown here is derived from an EMBL/GenBank/DDBJ whole genome shotgun (WGS) entry which is preliminary data.</text>
</comment>
<dbReference type="GO" id="GO:0006508">
    <property type="term" value="P:proteolysis"/>
    <property type="evidence" value="ECO:0007669"/>
    <property type="project" value="UniProtKB-KW"/>
</dbReference>
<feature type="domain" description="Peptidase M50" evidence="14">
    <location>
        <begin position="122"/>
        <end position="180"/>
    </location>
</feature>
<evidence type="ECO:0000256" key="1">
    <source>
        <dbReference type="ARBA" id="ARBA00001947"/>
    </source>
</evidence>
<feature type="transmembrane region" description="Helical" evidence="13">
    <location>
        <begin position="125"/>
        <end position="144"/>
    </location>
</feature>
<dbReference type="PANTHER" id="PTHR35864">
    <property type="entry name" value="ZINC METALLOPROTEASE MJ0611-RELATED"/>
    <property type="match status" value="1"/>
</dbReference>
<sequence>MVMLIGFLIFIYSIILHEIAHGLVAERLGDPTARLSGRLTLKPGPHIDPVMSILVPLFLVLSGSPIIFGSAKPVPIDPYNLRSPRKDMGMVGLAGPATNIAIALVLSLLARIILPFSPHSVLIDLLKSGVQINIILAIFNLIPIPPLDGGRVMVAILPDRYSEALAAVESFGIFIVLFLLLFPNSFFSLQGIVLKISSLLFGFIFPNFPLV</sequence>
<keyword evidence="4" id="KW-1003">Cell membrane</keyword>